<feature type="signal peptide" evidence="1">
    <location>
        <begin position="1"/>
        <end position="22"/>
    </location>
</feature>
<gene>
    <name evidence="2" type="ORF">ACFQ5N_05200</name>
</gene>
<comment type="caution">
    <text evidence="2">The sequence shown here is derived from an EMBL/GenBank/DDBJ whole genome shotgun (WGS) entry which is preliminary data.</text>
</comment>
<dbReference type="RefSeq" id="WP_386808339.1">
    <property type="nucleotide sequence ID" value="NZ_JBHTMV010000003.1"/>
</dbReference>
<keyword evidence="1" id="KW-0732">Signal</keyword>
<protein>
    <submittedName>
        <fullName evidence="2">Uncharacterized protein</fullName>
    </submittedName>
</protein>
<evidence type="ECO:0000313" key="2">
    <source>
        <dbReference type="EMBL" id="MFD1293226.1"/>
    </source>
</evidence>
<accession>A0ABW3WPN3</accession>
<sequence>MKNLLLKAFIVCTILGSNAAMSQEVENNETINISRSLTSFDSTSKKLVGSSYIQKEFLPAKVIESDVTYATRFNVYQDEMEIKKDGEDYSLPKTSNYTLVFQGTNKTYRVYKYMVENTEKPGFFVELFKGDKIILLLKERIILQEEVKPSTGYEKYKPPTLKHIKDKLYIGYKNNTTAEVPSKKKDFFNLFSSKSSEVEKFAKSNRLGIKDPEDVTKIFSYYNSLK</sequence>
<dbReference type="EMBL" id="JBHTMV010000003">
    <property type="protein sequence ID" value="MFD1293226.1"/>
    <property type="molecule type" value="Genomic_DNA"/>
</dbReference>
<dbReference type="Proteomes" id="UP001597241">
    <property type="component" value="Unassembled WGS sequence"/>
</dbReference>
<feature type="chain" id="PRO_5046558308" evidence="1">
    <location>
        <begin position="23"/>
        <end position="226"/>
    </location>
</feature>
<organism evidence="2 3">
    <name type="scientific">Lutibacter holmesii</name>
    <dbReference type="NCBI Taxonomy" id="1137985"/>
    <lineage>
        <taxon>Bacteria</taxon>
        <taxon>Pseudomonadati</taxon>
        <taxon>Bacteroidota</taxon>
        <taxon>Flavobacteriia</taxon>
        <taxon>Flavobacteriales</taxon>
        <taxon>Flavobacteriaceae</taxon>
        <taxon>Lutibacter</taxon>
    </lineage>
</organism>
<evidence type="ECO:0000313" key="3">
    <source>
        <dbReference type="Proteomes" id="UP001597241"/>
    </source>
</evidence>
<reference evidence="3" key="1">
    <citation type="journal article" date="2019" name="Int. J. Syst. Evol. Microbiol.">
        <title>The Global Catalogue of Microorganisms (GCM) 10K type strain sequencing project: providing services to taxonomists for standard genome sequencing and annotation.</title>
        <authorList>
            <consortium name="The Broad Institute Genomics Platform"/>
            <consortium name="The Broad Institute Genome Sequencing Center for Infectious Disease"/>
            <person name="Wu L."/>
            <person name="Ma J."/>
        </authorList>
    </citation>
    <scope>NUCLEOTIDE SEQUENCE [LARGE SCALE GENOMIC DNA]</scope>
    <source>
        <strain evidence="3">CCUG 62221</strain>
    </source>
</reference>
<proteinExistence type="predicted"/>
<keyword evidence="3" id="KW-1185">Reference proteome</keyword>
<name>A0ABW3WPN3_9FLAO</name>
<evidence type="ECO:0000256" key="1">
    <source>
        <dbReference type="SAM" id="SignalP"/>
    </source>
</evidence>